<name>A0ABX5V617_9BACT</name>
<dbReference type="RefSeq" id="WP_138322720.1">
    <property type="nucleotide sequence ID" value="NZ_CP040463.1"/>
</dbReference>
<organism evidence="2 3">
    <name type="scientific">Caminibacter mediatlanticus TB-2</name>
    <dbReference type="NCBI Taxonomy" id="391592"/>
    <lineage>
        <taxon>Bacteria</taxon>
        <taxon>Pseudomonadati</taxon>
        <taxon>Campylobacterota</taxon>
        <taxon>Epsilonproteobacteria</taxon>
        <taxon>Nautiliales</taxon>
        <taxon>Nautiliaceae</taxon>
        <taxon>Caminibacter</taxon>
    </lineage>
</organism>
<dbReference type="EMBL" id="CP040463">
    <property type="protein sequence ID" value="QCT93718.1"/>
    <property type="molecule type" value="Genomic_DNA"/>
</dbReference>
<evidence type="ECO:0000313" key="2">
    <source>
        <dbReference type="EMBL" id="QCT93718.1"/>
    </source>
</evidence>
<dbReference type="Proteomes" id="UP000306825">
    <property type="component" value="Chromosome"/>
</dbReference>
<reference evidence="2 3" key="1">
    <citation type="submission" date="2019-05" db="EMBL/GenBank/DDBJ databases">
        <title>A comparative analysis of the Nautiliaceae.</title>
        <authorList>
            <person name="Grosche A."/>
            <person name="Smedile F."/>
            <person name="Vetriani C."/>
        </authorList>
    </citation>
    <scope>NUCLEOTIDE SEQUENCE [LARGE SCALE GENOMIC DNA]</scope>
    <source>
        <strain evidence="2 3">TB-2</strain>
    </source>
</reference>
<dbReference type="InterPro" id="IPR011051">
    <property type="entry name" value="RmlC_Cupin_sf"/>
</dbReference>
<evidence type="ECO:0000259" key="1">
    <source>
        <dbReference type="Pfam" id="PF07883"/>
    </source>
</evidence>
<dbReference type="SUPFAM" id="SSF51182">
    <property type="entry name" value="RmlC-like cupins"/>
    <property type="match status" value="1"/>
</dbReference>
<accession>A0ABX5V617</accession>
<dbReference type="InterPro" id="IPR014710">
    <property type="entry name" value="RmlC-like_jellyroll"/>
</dbReference>
<dbReference type="Gene3D" id="2.60.120.10">
    <property type="entry name" value="Jelly Rolls"/>
    <property type="match status" value="1"/>
</dbReference>
<gene>
    <name evidence="2" type="ORF">FE773_00485</name>
</gene>
<feature type="domain" description="Cupin type-2" evidence="1">
    <location>
        <begin position="48"/>
        <end position="98"/>
    </location>
</feature>
<sequence length="101" mass="11649">MRNNLFEIENLPPLDSEIFITLLEQKNIKIKKIISNTIKTPQTFIQKEDEFVVLLKGCAKIEINGEIKKLKAGDYLFIPANTPHTLLKTKKTAIWLAIHIY</sequence>
<protein>
    <submittedName>
        <fullName evidence="2">Cupin domain-containing protein</fullName>
    </submittedName>
</protein>
<dbReference type="Pfam" id="PF07883">
    <property type="entry name" value="Cupin_2"/>
    <property type="match status" value="1"/>
</dbReference>
<evidence type="ECO:0000313" key="3">
    <source>
        <dbReference type="Proteomes" id="UP000306825"/>
    </source>
</evidence>
<proteinExistence type="predicted"/>
<keyword evidence="3" id="KW-1185">Reference proteome</keyword>
<dbReference type="InterPro" id="IPR013096">
    <property type="entry name" value="Cupin_2"/>
</dbReference>